<keyword evidence="1" id="KW-0732">Signal</keyword>
<sequence>MCMTCSFFLQHVMIIKCSNCCTIVISRWSLVTNPKFDQLQYSILQTWPVLKS</sequence>
<evidence type="ECO:0000313" key="2">
    <source>
        <dbReference type="EMBL" id="PAN11338.1"/>
    </source>
</evidence>
<protein>
    <submittedName>
        <fullName evidence="2">Uncharacterized protein</fullName>
    </submittedName>
</protein>
<dbReference type="Proteomes" id="UP000243499">
    <property type="component" value="Chromosome 2"/>
</dbReference>
<dbReference type="Gramene" id="PAN11338">
    <property type="protein sequence ID" value="PAN11338"/>
    <property type="gene ID" value="PAHAL_2G179700"/>
</dbReference>
<dbReference type="EMBL" id="CM008047">
    <property type="protein sequence ID" value="PAN11338.1"/>
    <property type="molecule type" value="Genomic_DNA"/>
</dbReference>
<organism evidence="2">
    <name type="scientific">Panicum hallii</name>
    <dbReference type="NCBI Taxonomy" id="206008"/>
    <lineage>
        <taxon>Eukaryota</taxon>
        <taxon>Viridiplantae</taxon>
        <taxon>Streptophyta</taxon>
        <taxon>Embryophyta</taxon>
        <taxon>Tracheophyta</taxon>
        <taxon>Spermatophyta</taxon>
        <taxon>Magnoliopsida</taxon>
        <taxon>Liliopsida</taxon>
        <taxon>Poales</taxon>
        <taxon>Poaceae</taxon>
        <taxon>PACMAD clade</taxon>
        <taxon>Panicoideae</taxon>
        <taxon>Panicodae</taxon>
        <taxon>Paniceae</taxon>
        <taxon>Panicinae</taxon>
        <taxon>Panicum</taxon>
        <taxon>Panicum sect. Panicum</taxon>
    </lineage>
</organism>
<proteinExistence type="predicted"/>
<dbReference type="AlphaFoldDB" id="A0A2S3GYH3"/>
<feature type="signal peptide" evidence="1">
    <location>
        <begin position="1"/>
        <end position="17"/>
    </location>
</feature>
<evidence type="ECO:0000256" key="1">
    <source>
        <dbReference type="SAM" id="SignalP"/>
    </source>
</evidence>
<accession>A0A2S3GYH3</accession>
<reference evidence="2" key="1">
    <citation type="submission" date="2018-04" db="EMBL/GenBank/DDBJ databases">
        <title>WGS assembly of Panicum hallii.</title>
        <authorList>
            <person name="Lovell J."/>
            <person name="Jenkins J."/>
            <person name="Lowry D."/>
            <person name="Mamidi S."/>
            <person name="Sreedasyam A."/>
            <person name="Weng X."/>
            <person name="Barry K."/>
            <person name="Bonette J."/>
            <person name="Campitelli B."/>
            <person name="Daum C."/>
            <person name="Gordon S."/>
            <person name="Gould B."/>
            <person name="Lipzen A."/>
            <person name="Macqueen A."/>
            <person name="Palacio-Mejia J."/>
            <person name="Plott C."/>
            <person name="Shakirov E."/>
            <person name="Shu S."/>
            <person name="Yoshinaga Y."/>
            <person name="Zane M."/>
            <person name="Rokhsar D."/>
            <person name="Grimwood J."/>
            <person name="Schmutz J."/>
            <person name="Juenger T."/>
        </authorList>
    </citation>
    <scope>NUCLEOTIDE SEQUENCE [LARGE SCALE GENOMIC DNA]</scope>
    <source>
        <strain evidence="2">FIL2</strain>
    </source>
</reference>
<gene>
    <name evidence="2" type="ORF">PAHAL_2G179700</name>
</gene>
<name>A0A2S3GYH3_9POAL</name>
<feature type="chain" id="PRO_5015752629" evidence="1">
    <location>
        <begin position="18"/>
        <end position="52"/>
    </location>
</feature>